<reference evidence="1 2" key="1">
    <citation type="journal article" date="2015" name="Genome Announc.">
        <title>Complete Genome Sequence of Methylobacterium aquaticum Strain 22A, Isolated from Racomitrium japonicum Moss.</title>
        <authorList>
            <person name="Tani A."/>
            <person name="Ogura Y."/>
            <person name="Hayashi T."/>
            <person name="Kimbara K."/>
        </authorList>
    </citation>
    <scope>NUCLEOTIDE SEQUENCE [LARGE SCALE GENOMIC DNA]</scope>
    <source>
        <strain evidence="1 2">MA-22A</strain>
    </source>
</reference>
<dbReference type="EMBL" id="AP014704">
    <property type="protein sequence ID" value="BAQ44012.1"/>
    <property type="molecule type" value="Genomic_DNA"/>
</dbReference>
<dbReference type="RefSeq" id="WP_060845598.1">
    <property type="nucleotide sequence ID" value="NZ_AP014704.1"/>
</dbReference>
<evidence type="ECO:0000313" key="1">
    <source>
        <dbReference type="EMBL" id="BAQ44012.1"/>
    </source>
</evidence>
<sequence length="159" mass="16770">MSRADDLRALLARVEAAKAGGPDLDEAIHASLLPDDPWWRCIVEGRRLVAAGDPEAYVICPPTGPLGGENRMRAVSWAESARVGSYTTSVDAALLLIGKAMPGWSWAVAVSGGRFRASVTKPSPFRPMPVIAKGCATEGLVLIAALLSALIAQEVEHGR</sequence>
<gene>
    <name evidence="1" type="ORF">Maq22A_c02770</name>
</gene>
<reference evidence="2" key="2">
    <citation type="submission" date="2015-01" db="EMBL/GenBank/DDBJ databases">
        <title>Complete genome sequence of Methylobacterium aquaticum strain 22A.</title>
        <authorList>
            <person name="Tani A."/>
            <person name="Ogura Y."/>
            <person name="Hayashi T."/>
        </authorList>
    </citation>
    <scope>NUCLEOTIDE SEQUENCE [LARGE SCALE GENOMIC DNA]</scope>
    <source>
        <strain evidence="2">MA-22A</strain>
    </source>
</reference>
<evidence type="ECO:0000313" key="2">
    <source>
        <dbReference type="Proteomes" id="UP000061432"/>
    </source>
</evidence>
<accession>A0A0C6FB18</accession>
<dbReference type="PATRIC" id="fig|270351.10.peg.539"/>
<dbReference type="Proteomes" id="UP000061432">
    <property type="component" value="Chromosome"/>
</dbReference>
<protein>
    <submittedName>
        <fullName evidence="1">Uncharacterized protein</fullName>
    </submittedName>
</protein>
<name>A0A0C6FB18_9HYPH</name>
<dbReference type="STRING" id="270351.Maq22A_c02770"/>
<proteinExistence type="predicted"/>
<dbReference type="AlphaFoldDB" id="A0A0C6FB18"/>
<organism evidence="1 2">
    <name type="scientific">Methylobacterium aquaticum</name>
    <dbReference type="NCBI Taxonomy" id="270351"/>
    <lineage>
        <taxon>Bacteria</taxon>
        <taxon>Pseudomonadati</taxon>
        <taxon>Pseudomonadota</taxon>
        <taxon>Alphaproteobacteria</taxon>
        <taxon>Hyphomicrobiales</taxon>
        <taxon>Methylobacteriaceae</taxon>
        <taxon>Methylobacterium</taxon>
    </lineage>
</organism>
<dbReference type="KEGG" id="maqu:Maq22A_c02770"/>